<proteinExistence type="predicted"/>
<name>A0A3B0WQD7_9ZZZZ</name>
<gene>
    <name evidence="1" type="ORF">MNBD_GAMMA11-2821</name>
</gene>
<evidence type="ECO:0000313" key="1">
    <source>
        <dbReference type="EMBL" id="VAW58248.1"/>
    </source>
</evidence>
<reference evidence="1" key="1">
    <citation type="submission" date="2018-06" db="EMBL/GenBank/DDBJ databases">
        <authorList>
            <person name="Zhirakovskaya E."/>
        </authorList>
    </citation>
    <scope>NUCLEOTIDE SEQUENCE</scope>
</reference>
<accession>A0A3B0WQD7</accession>
<organism evidence="1">
    <name type="scientific">hydrothermal vent metagenome</name>
    <dbReference type="NCBI Taxonomy" id="652676"/>
    <lineage>
        <taxon>unclassified sequences</taxon>
        <taxon>metagenomes</taxon>
        <taxon>ecological metagenomes</taxon>
    </lineage>
</organism>
<sequence length="42" mass="4855">MSDEVDEAIYPVANREIGPIEVHKLVVSPAFYFQPWAGYRRC</sequence>
<dbReference type="AlphaFoldDB" id="A0A3B0WQD7"/>
<dbReference type="EMBL" id="UOFG01000031">
    <property type="protein sequence ID" value="VAW58248.1"/>
    <property type="molecule type" value="Genomic_DNA"/>
</dbReference>
<protein>
    <submittedName>
        <fullName evidence="1">Uncharacterized protein</fullName>
    </submittedName>
</protein>